<proteinExistence type="inferred from homology"/>
<organism evidence="4 5">
    <name type="scientific">Cladorrhinum samala</name>
    <dbReference type="NCBI Taxonomy" id="585594"/>
    <lineage>
        <taxon>Eukaryota</taxon>
        <taxon>Fungi</taxon>
        <taxon>Dikarya</taxon>
        <taxon>Ascomycota</taxon>
        <taxon>Pezizomycotina</taxon>
        <taxon>Sordariomycetes</taxon>
        <taxon>Sordariomycetidae</taxon>
        <taxon>Sordariales</taxon>
        <taxon>Podosporaceae</taxon>
        <taxon>Cladorrhinum</taxon>
    </lineage>
</organism>
<dbReference type="AlphaFoldDB" id="A0AAV9HST6"/>
<dbReference type="SUPFAM" id="SSF51735">
    <property type="entry name" value="NAD(P)-binding Rossmann-fold domains"/>
    <property type="match status" value="1"/>
</dbReference>
<dbReference type="InterPro" id="IPR002347">
    <property type="entry name" value="SDR_fam"/>
</dbReference>
<dbReference type="Gene3D" id="3.40.50.720">
    <property type="entry name" value="NAD(P)-binding Rossmann-like Domain"/>
    <property type="match status" value="1"/>
</dbReference>
<comment type="similarity">
    <text evidence="1">Belongs to the short-chain dehydrogenases/reductases (SDR) family.</text>
</comment>
<dbReference type="EMBL" id="MU864969">
    <property type="protein sequence ID" value="KAK4462688.1"/>
    <property type="molecule type" value="Genomic_DNA"/>
</dbReference>
<reference evidence="4" key="2">
    <citation type="submission" date="2023-06" db="EMBL/GenBank/DDBJ databases">
        <authorList>
            <consortium name="Lawrence Berkeley National Laboratory"/>
            <person name="Mondo S.J."/>
            <person name="Hensen N."/>
            <person name="Bonometti L."/>
            <person name="Westerberg I."/>
            <person name="Brannstrom I.O."/>
            <person name="Guillou S."/>
            <person name="Cros-Aarteil S."/>
            <person name="Calhoun S."/>
            <person name="Haridas S."/>
            <person name="Kuo A."/>
            <person name="Pangilinan J."/>
            <person name="Riley R."/>
            <person name="Labutti K."/>
            <person name="Andreopoulos B."/>
            <person name="Lipzen A."/>
            <person name="Chen C."/>
            <person name="Yanf M."/>
            <person name="Daum C."/>
            <person name="Ng V."/>
            <person name="Clum A."/>
            <person name="Steindorff A."/>
            <person name="Ohm R."/>
            <person name="Martin F."/>
            <person name="Silar P."/>
            <person name="Natvig D."/>
            <person name="Lalanne C."/>
            <person name="Gautier V."/>
            <person name="Ament-Velasquez S.L."/>
            <person name="Kruys A."/>
            <person name="Hutchinson M.I."/>
            <person name="Powell A.J."/>
            <person name="Barry K."/>
            <person name="Miller A.N."/>
            <person name="Grigoriev I.V."/>
            <person name="Debuchy R."/>
            <person name="Gladieux P."/>
            <person name="Thoren M.H."/>
            <person name="Johannesson H."/>
        </authorList>
    </citation>
    <scope>NUCLEOTIDE SEQUENCE</scope>
    <source>
        <strain evidence="4">PSN324</strain>
    </source>
</reference>
<dbReference type="GO" id="GO:0016491">
    <property type="term" value="F:oxidoreductase activity"/>
    <property type="evidence" value="ECO:0007669"/>
    <property type="project" value="UniProtKB-KW"/>
</dbReference>
<gene>
    <name evidence="4" type="ORF">QBC42DRAFT_305446</name>
</gene>
<dbReference type="PRINTS" id="PR00081">
    <property type="entry name" value="GDHRDH"/>
</dbReference>
<reference evidence="4" key="1">
    <citation type="journal article" date="2023" name="Mol. Phylogenet. Evol.">
        <title>Genome-scale phylogeny and comparative genomics of the fungal order Sordariales.</title>
        <authorList>
            <person name="Hensen N."/>
            <person name="Bonometti L."/>
            <person name="Westerberg I."/>
            <person name="Brannstrom I.O."/>
            <person name="Guillou S."/>
            <person name="Cros-Aarteil S."/>
            <person name="Calhoun S."/>
            <person name="Haridas S."/>
            <person name="Kuo A."/>
            <person name="Mondo S."/>
            <person name="Pangilinan J."/>
            <person name="Riley R."/>
            <person name="LaButti K."/>
            <person name="Andreopoulos B."/>
            <person name="Lipzen A."/>
            <person name="Chen C."/>
            <person name="Yan M."/>
            <person name="Daum C."/>
            <person name="Ng V."/>
            <person name="Clum A."/>
            <person name="Steindorff A."/>
            <person name="Ohm R.A."/>
            <person name="Martin F."/>
            <person name="Silar P."/>
            <person name="Natvig D.O."/>
            <person name="Lalanne C."/>
            <person name="Gautier V."/>
            <person name="Ament-Velasquez S.L."/>
            <person name="Kruys A."/>
            <person name="Hutchinson M.I."/>
            <person name="Powell A.J."/>
            <person name="Barry K."/>
            <person name="Miller A.N."/>
            <person name="Grigoriev I.V."/>
            <person name="Debuchy R."/>
            <person name="Gladieux P."/>
            <person name="Hiltunen Thoren M."/>
            <person name="Johannesson H."/>
        </authorList>
    </citation>
    <scope>NUCLEOTIDE SEQUENCE</scope>
    <source>
        <strain evidence="4">PSN324</strain>
    </source>
</reference>
<name>A0AAV9HST6_9PEZI</name>
<keyword evidence="5" id="KW-1185">Reference proteome</keyword>
<dbReference type="PANTHER" id="PTHR43477">
    <property type="entry name" value="DIHYDROANTICAPSIN 7-DEHYDROGENASE"/>
    <property type="match status" value="1"/>
</dbReference>
<dbReference type="CDD" id="cd05233">
    <property type="entry name" value="SDR_c"/>
    <property type="match status" value="1"/>
</dbReference>
<evidence type="ECO:0000313" key="5">
    <source>
        <dbReference type="Proteomes" id="UP001321749"/>
    </source>
</evidence>
<evidence type="ECO:0000256" key="1">
    <source>
        <dbReference type="ARBA" id="ARBA00006484"/>
    </source>
</evidence>
<comment type="caution">
    <text evidence="4">The sequence shown here is derived from an EMBL/GenBank/DDBJ whole genome shotgun (WGS) entry which is preliminary data.</text>
</comment>
<dbReference type="InterPro" id="IPR057571">
    <property type="entry name" value="SDR_PhqE-like"/>
</dbReference>
<keyword evidence="3" id="KW-0560">Oxidoreductase</keyword>
<evidence type="ECO:0000256" key="2">
    <source>
        <dbReference type="ARBA" id="ARBA00022857"/>
    </source>
</evidence>
<dbReference type="InterPro" id="IPR051122">
    <property type="entry name" value="SDR_DHRS6-like"/>
</dbReference>
<protein>
    <submittedName>
        <fullName evidence="4">Uncharacterized protein</fullName>
    </submittedName>
</protein>
<keyword evidence="2" id="KW-0521">NADP</keyword>
<sequence>MASHQGKYLNKLAGKRILIIGGTSGIGFGVAEAAAEHGAASVIISSSSPSKIDAALERLRPSVAAGSSTQLLGFPCNLGNHDTLSSEVEKLFDSATKDGKLDHVVVTAGDQPALGPVEKFTLDEIVRAGTLRFFAPLIISQQIRKHVKDSLGSSYTITAGGAQEHVGTNWSVVQAYLMGVRGMTRGLAADLAPVRVNAVALGPVDTEMWAHAKETGYFAVASERFRKRMVTGQLGQVEDVVEAYLYAMKDRNASGAIIETHGGTQLS</sequence>
<accession>A0AAV9HST6</accession>
<evidence type="ECO:0000256" key="3">
    <source>
        <dbReference type="ARBA" id="ARBA00023002"/>
    </source>
</evidence>
<dbReference type="Proteomes" id="UP001321749">
    <property type="component" value="Unassembled WGS sequence"/>
</dbReference>
<dbReference type="Pfam" id="PF23441">
    <property type="entry name" value="SDR"/>
    <property type="match status" value="1"/>
</dbReference>
<evidence type="ECO:0000313" key="4">
    <source>
        <dbReference type="EMBL" id="KAK4462688.1"/>
    </source>
</evidence>
<dbReference type="InterPro" id="IPR036291">
    <property type="entry name" value="NAD(P)-bd_dom_sf"/>
</dbReference>
<dbReference type="PANTHER" id="PTHR43477:SF1">
    <property type="entry name" value="DIHYDROANTICAPSIN 7-DEHYDROGENASE"/>
    <property type="match status" value="1"/>
</dbReference>